<dbReference type="Proteomes" id="UP001596514">
    <property type="component" value="Unassembled WGS sequence"/>
</dbReference>
<organism evidence="7 8">
    <name type="scientific">Streptosporangium amethystogenes subsp. fukuiense</name>
    <dbReference type="NCBI Taxonomy" id="698418"/>
    <lineage>
        <taxon>Bacteria</taxon>
        <taxon>Bacillati</taxon>
        <taxon>Actinomycetota</taxon>
        <taxon>Actinomycetes</taxon>
        <taxon>Streptosporangiales</taxon>
        <taxon>Streptosporangiaceae</taxon>
        <taxon>Streptosporangium</taxon>
    </lineage>
</organism>
<name>A0ABW2TC48_9ACTN</name>
<dbReference type="CDD" id="cd03784">
    <property type="entry name" value="GT1_Gtf-like"/>
    <property type="match status" value="1"/>
</dbReference>
<dbReference type="NCBIfam" id="TIGR04516">
    <property type="entry name" value="glycosyl_450act"/>
    <property type="match status" value="1"/>
</dbReference>
<dbReference type="EMBL" id="JBHTEE010000001">
    <property type="protein sequence ID" value="MFC7605091.1"/>
    <property type="molecule type" value="Genomic_DNA"/>
</dbReference>
<dbReference type="InterPro" id="IPR030953">
    <property type="entry name" value="Glycosyl_450act"/>
</dbReference>
<keyword evidence="3" id="KW-0808">Transferase</keyword>
<feature type="domain" description="Erythromycin biosynthesis protein CIII-like N-terminal" evidence="6">
    <location>
        <begin position="22"/>
        <end position="254"/>
    </location>
</feature>
<evidence type="ECO:0000256" key="2">
    <source>
        <dbReference type="ARBA" id="ARBA00022676"/>
    </source>
</evidence>
<reference evidence="8" key="1">
    <citation type="journal article" date="2019" name="Int. J. Syst. Evol. Microbiol.">
        <title>The Global Catalogue of Microorganisms (GCM) 10K type strain sequencing project: providing services to taxonomists for standard genome sequencing and annotation.</title>
        <authorList>
            <consortium name="The Broad Institute Genomics Platform"/>
            <consortium name="The Broad Institute Genome Sequencing Center for Infectious Disease"/>
            <person name="Wu L."/>
            <person name="Ma J."/>
        </authorList>
    </citation>
    <scope>NUCLEOTIDE SEQUENCE [LARGE SCALE GENOMIC DNA]</scope>
    <source>
        <strain evidence="8">JCM 10083</strain>
    </source>
</reference>
<dbReference type="Pfam" id="PF21036">
    <property type="entry name" value="EryCIII-like_N"/>
    <property type="match status" value="1"/>
</dbReference>
<gene>
    <name evidence="7" type="ORF">ACFQVD_33780</name>
</gene>
<dbReference type="PANTHER" id="PTHR48050:SF13">
    <property type="entry name" value="STEROL 3-BETA-GLUCOSYLTRANSFERASE UGT80A2"/>
    <property type="match status" value="1"/>
</dbReference>
<dbReference type="InterPro" id="IPR002213">
    <property type="entry name" value="UDP_glucos_trans"/>
</dbReference>
<dbReference type="RefSeq" id="WP_343962488.1">
    <property type="nucleotide sequence ID" value="NZ_BAAAGK010000007.1"/>
</dbReference>
<dbReference type="PANTHER" id="PTHR48050">
    <property type="entry name" value="STEROL 3-BETA-GLUCOSYLTRANSFERASE"/>
    <property type="match status" value="1"/>
</dbReference>
<dbReference type="InterPro" id="IPR050426">
    <property type="entry name" value="Glycosyltransferase_28"/>
</dbReference>
<protein>
    <submittedName>
        <fullName evidence="7">Activator-dependent family glycosyltransferase</fullName>
    </submittedName>
</protein>
<evidence type="ECO:0000313" key="8">
    <source>
        <dbReference type="Proteomes" id="UP001596514"/>
    </source>
</evidence>
<comment type="similarity">
    <text evidence="1">Belongs to the glycosyltransferase 28 family.</text>
</comment>
<evidence type="ECO:0000256" key="1">
    <source>
        <dbReference type="ARBA" id="ARBA00006962"/>
    </source>
</evidence>
<dbReference type="SUPFAM" id="SSF53756">
    <property type="entry name" value="UDP-Glycosyltransferase/glycogen phosphorylase"/>
    <property type="match status" value="1"/>
</dbReference>
<dbReference type="InterPro" id="IPR010610">
    <property type="entry name" value="EryCIII-like_C"/>
</dbReference>
<dbReference type="Gene3D" id="3.40.50.2000">
    <property type="entry name" value="Glycogen Phosphorylase B"/>
    <property type="match status" value="2"/>
</dbReference>
<dbReference type="InterPro" id="IPR048284">
    <property type="entry name" value="EryCIII-like_N"/>
</dbReference>
<sequence>MRVLFAANPEKAHLLAMVPLAWALRTAGHEVRVASQPAFADVITQAGLTAVPVGRDADLWQLLARDPRLPDWTWEPAYGLPTPYDVVEFSEKATREYLTTGYAEVQQSWHRPASLPIIAGLVDFARHWRPDLVIWEPLTFAGPIAAKACGAAHARLPWSLDVFGLTRDRFLRLGDERADPLRDWLEGYGRKHGFAFDEEMITGHFTVDQLPASLSMRADLDYVPMRYVPYGGPAVVPKWLWTAPERPRVALTMGLSLTDHQAGYSVSVQEILDSLADLDIEVVATIAATEQDKLDRVPANARLVPYVPLHALAPTCSVVISHGGFGTVLTTARNAVPQLAMPWDFDGPLFARQVADQGAALVVAADQASGAVVRENVLRLLGEPGFRERAADLRDEIQAMPSPNDLVPRLEELTAKHR</sequence>
<accession>A0ABW2TC48</accession>
<feature type="domain" description="Erythromycin biosynthesis protein CIII-like C-terminal" evidence="5">
    <location>
        <begin position="270"/>
        <end position="413"/>
    </location>
</feature>
<evidence type="ECO:0000259" key="5">
    <source>
        <dbReference type="Pfam" id="PF06722"/>
    </source>
</evidence>
<proteinExistence type="inferred from homology"/>
<evidence type="ECO:0000259" key="6">
    <source>
        <dbReference type="Pfam" id="PF21036"/>
    </source>
</evidence>
<evidence type="ECO:0000313" key="7">
    <source>
        <dbReference type="EMBL" id="MFC7605091.1"/>
    </source>
</evidence>
<evidence type="ECO:0000256" key="4">
    <source>
        <dbReference type="ARBA" id="ARBA00023194"/>
    </source>
</evidence>
<keyword evidence="4" id="KW-0045">Antibiotic biosynthesis</keyword>
<comment type="caution">
    <text evidence="7">The sequence shown here is derived from an EMBL/GenBank/DDBJ whole genome shotgun (WGS) entry which is preliminary data.</text>
</comment>
<evidence type="ECO:0000256" key="3">
    <source>
        <dbReference type="ARBA" id="ARBA00022679"/>
    </source>
</evidence>
<keyword evidence="2" id="KW-0328">Glycosyltransferase</keyword>
<keyword evidence="8" id="KW-1185">Reference proteome</keyword>
<dbReference type="Pfam" id="PF06722">
    <property type="entry name" value="EryCIII-like_C"/>
    <property type="match status" value="1"/>
</dbReference>